<feature type="chain" id="PRO_5011711111" description="Tetratricopeptide repeat-containing protein" evidence="1">
    <location>
        <begin position="27"/>
        <end position="354"/>
    </location>
</feature>
<keyword evidence="3" id="KW-1185">Reference proteome</keyword>
<evidence type="ECO:0008006" key="4">
    <source>
        <dbReference type="Google" id="ProtNLM"/>
    </source>
</evidence>
<sequence length="354" mass="39085">MSLHRRPRVRAMLTALCLVLPITAPAQEETPDQVGLVFPAFFTSGEDAAPRLGHAVAFALKLTVQSQLAMADPISGQGMYGRGITFYVPAEMSERSHDAAARLARINGLQGTIWGVAMPLIDGIALQSFLTLTEQFEDYRDNRQELWRTEVAGLPFQLGPPQQTVSFLSETVPNELVANFGDPAEVDYCNAQTGCVRFPDAQITRVRSVADDGTAIIRRDRTDYSVQLPPSGIYTSEVVDYANLYISYARGNLNQAIVLADLYIERHGPSGTTIDAHLFKAAALARTERFEEADAEIRAALELNPIARRSLRYGIMLELVRDLGPTERSEALFAQLEANYVLSDGFDEIYAKIR</sequence>
<dbReference type="Proteomes" id="UP000199302">
    <property type="component" value="Unassembled WGS sequence"/>
</dbReference>
<gene>
    <name evidence="2" type="ORF">SAMN04515673_1062</name>
</gene>
<protein>
    <recommendedName>
        <fullName evidence="4">Tetratricopeptide repeat-containing protein</fullName>
    </recommendedName>
</protein>
<accession>A0A1I6DX77</accession>
<reference evidence="2 3" key="1">
    <citation type="submission" date="2016-10" db="EMBL/GenBank/DDBJ databases">
        <authorList>
            <person name="de Groot N.N."/>
        </authorList>
    </citation>
    <scope>NUCLEOTIDE SEQUENCE [LARGE SCALE GENOMIC DNA]</scope>
    <source>
        <strain evidence="3">KMM 9023,NRIC 0796,JCM 17311,KCTC 23692</strain>
    </source>
</reference>
<dbReference type="SUPFAM" id="SSF48452">
    <property type="entry name" value="TPR-like"/>
    <property type="match status" value="1"/>
</dbReference>
<dbReference type="STRING" id="871652.SAMN04515673_1062"/>
<organism evidence="2 3">
    <name type="scientific">Poseidonocella sedimentorum</name>
    <dbReference type="NCBI Taxonomy" id="871652"/>
    <lineage>
        <taxon>Bacteria</taxon>
        <taxon>Pseudomonadati</taxon>
        <taxon>Pseudomonadota</taxon>
        <taxon>Alphaproteobacteria</taxon>
        <taxon>Rhodobacterales</taxon>
        <taxon>Roseobacteraceae</taxon>
        <taxon>Poseidonocella</taxon>
    </lineage>
</organism>
<feature type="signal peptide" evidence="1">
    <location>
        <begin position="1"/>
        <end position="26"/>
    </location>
</feature>
<dbReference type="AlphaFoldDB" id="A0A1I6DX77"/>
<name>A0A1I6DX77_9RHOB</name>
<dbReference type="InterPro" id="IPR011990">
    <property type="entry name" value="TPR-like_helical_dom_sf"/>
</dbReference>
<dbReference type="Gene3D" id="1.25.40.10">
    <property type="entry name" value="Tetratricopeptide repeat domain"/>
    <property type="match status" value="1"/>
</dbReference>
<evidence type="ECO:0000313" key="2">
    <source>
        <dbReference type="EMBL" id="SFR10110.1"/>
    </source>
</evidence>
<evidence type="ECO:0000256" key="1">
    <source>
        <dbReference type="SAM" id="SignalP"/>
    </source>
</evidence>
<dbReference type="RefSeq" id="WP_143104140.1">
    <property type="nucleotide sequence ID" value="NZ_FOYI01000006.1"/>
</dbReference>
<evidence type="ECO:0000313" key="3">
    <source>
        <dbReference type="Proteomes" id="UP000199302"/>
    </source>
</evidence>
<keyword evidence="1" id="KW-0732">Signal</keyword>
<proteinExistence type="predicted"/>
<dbReference type="OrthoDB" id="9803983at2"/>
<dbReference type="EMBL" id="FOYI01000006">
    <property type="protein sequence ID" value="SFR10110.1"/>
    <property type="molecule type" value="Genomic_DNA"/>
</dbReference>